<dbReference type="SUPFAM" id="SSF53098">
    <property type="entry name" value="Ribonuclease H-like"/>
    <property type="match status" value="1"/>
</dbReference>
<feature type="binding site" evidence="14 15">
    <location>
        <position position="94"/>
    </location>
    <ligand>
        <name>a divalent metal cation</name>
        <dbReference type="ChEBI" id="CHEBI:60240"/>
    </ligand>
</feature>
<keyword evidence="18" id="KW-1185">Reference proteome</keyword>
<evidence type="ECO:0000256" key="15">
    <source>
        <dbReference type="PROSITE-ProRule" id="PRU01319"/>
    </source>
</evidence>
<comment type="caution">
    <text evidence="17">The sequence shown here is derived from an EMBL/GenBank/DDBJ whole genome shotgun (WGS) entry which is preliminary data.</text>
</comment>
<dbReference type="Pfam" id="PF11858">
    <property type="entry name" value="DUF3378"/>
    <property type="match status" value="1"/>
</dbReference>
<comment type="subcellular location">
    <subcellularLocation>
        <location evidence="4 14">Cytoplasm</location>
    </subcellularLocation>
</comment>
<dbReference type="NCBIfam" id="TIGR00716">
    <property type="entry name" value="rnhC"/>
    <property type="match status" value="1"/>
</dbReference>
<keyword evidence="11 14" id="KW-0255">Endonuclease</keyword>
<dbReference type="PANTHER" id="PTHR10954:SF23">
    <property type="entry name" value="RIBONUCLEASE"/>
    <property type="match status" value="1"/>
</dbReference>
<dbReference type="CDD" id="cd06590">
    <property type="entry name" value="RNase_HII_bacteria_HIII_like"/>
    <property type="match status" value="1"/>
</dbReference>
<keyword evidence="12 14" id="KW-0378">Hydrolase</keyword>
<reference evidence="17 18" key="1">
    <citation type="submission" date="2020-04" db="EMBL/GenBank/DDBJ databases">
        <title>Staphylococcus species from domestic dog.</title>
        <authorList>
            <person name="Paterson G.K."/>
        </authorList>
    </citation>
    <scope>NUCLEOTIDE SEQUENCE [LARGE SCALE GENOMIC DNA]</scope>
    <source>
        <strain evidence="17 18">H16/1A</strain>
    </source>
</reference>
<dbReference type="GO" id="GO:0004523">
    <property type="term" value="F:RNA-DNA hybrid ribonuclease activity"/>
    <property type="evidence" value="ECO:0007669"/>
    <property type="project" value="UniProtKB-EC"/>
</dbReference>
<evidence type="ECO:0000256" key="13">
    <source>
        <dbReference type="ARBA" id="ARBA00022842"/>
    </source>
</evidence>
<evidence type="ECO:0000259" key="16">
    <source>
        <dbReference type="PROSITE" id="PS51975"/>
    </source>
</evidence>
<dbReference type="InterPro" id="IPR012337">
    <property type="entry name" value="RNaseH-like_sf"/>
</dbReference>
<comment type="function">
    <text evidence="3 14">Endonuclease that specifically degrades the RNA of RNA-DNA hybrids.</text>
</comment>
<evidence type="ECO:0000313" key="18">
    <source>
        <dbReference type="Proteomes" id="UP000751852"/>
    </source>
</evidence>
<evidence type="ECO:0000256" key="5">
    <source>
        <dbReference type="ARBA" id="ARBA00008378"/>
    </source>
</evidence>
<comment type="cofactor">
    <cofactor evidence="2">
        <name>Mg(2+)</name>
        <dbReference type="ChEBI" id="CHEBI:18420"/>
    </cofactor>
</comment>
<feature type="domain" description="RNase H type-2" evidence="16">
    <location>
        <begin position="87"/>
        <end position="303"/>
    </location>
</feature>
<dbReference type="Pfam" id="PF01351">
    <property type="entry name" value="RNase_HII"/>
    <property type="match status" value="1"/>
</dbReference>
<keyword evidence="10 14" id="KW-0479">Metal-binding</keyword>
<evidence type="ECO:0000256" key="9">
    <source>
        <dbReference type="ARBA" id="ARBA00022722"/>
    </source>
</evidence>
<evidence type="ECO:0000256" key="3">
    <source>
        <dbReference type="ARBA" id="ARBA00004065"/>
    </source>
</evidence>
<keyword evidence="13 14" id="KW-0460">Magnesium</keyword>
<comment type="catalytic activity">
    <reaction evidence="1 14 15">
        <text>Endonucleolytic cleavage to 5'-phosphomonoester.</text>
        <dbReference type="EC" id="3.1.26.4"/>
    </reaction>
</comment>
<dbReference type="PROSITE" id="PS51975">
    <property type="entry name" value="RNASE_H_2"/>
    <property type="match status" value="1"/>
</dbReference>
<dbReference type="InterPro" id="IPR001352">
    <property type="entry name" value="RNase_HII/HIII"/>
</dbReference>
<dbReference type="PIRSF" id="PIRSF037748">
    <property type="entry name" value="RnhC"/>
    <property type="match status" value="1"/>
</dbReference>
<dbReference type="Gene3D" id="3.30.310.10">
    <property type="entry name" value="TATA-Binding Protein"/>
    <property type="match status" value="1"/>
</dbReference>
<comment type="cofactor">
    <cofactor evidence="14 15">
        <name>Mn(2+)</name>
        <dbReference type="ChEBI" id="CHEBI:29035"/>
    </cofactor>
    <cofactor evidence="14 15">
        <name>Mg(2+)</name>
        <dbReference type="ChEBI" id="CHEBI:18420"/>
    </cofactor>
    <text evidence="14 15">Manganese or magnesium. Binds 1 divalent metal ion per monomer in the absence of substrate. May bind a second metal ion after substrate binding.</text>
</comment>
<dbReference type="Gene3D" id="3.30.420.10">
    <property type="entry name" value="Ribonuclease H-like superfamily/Ribonuclease H"/>
    <property type="match status" value="1"/>
</dbReference>
<name>A0ABS0T6Z0_9STAP</name>
<evidence type="ECO:0000256" key="14">
    <source>
        <dbReference type="HAMAP-Rule" id="MF_00053"/>
    </source>
</evidence>
<dbReference type="HAMAP" id="MF_00053">
    <property type="entry name" value="RNase_HIII"/>
    <property type="match status" value="1"/>
</dbReference>
<keyword evidence="9 14" id="KW-0540">Nuclease</keyword>
<organism evidence="17 18">
    <name type="scientific">Staphylococcus canis</name>
    <dbReference type="NCBI Taxonomy" id="2724942"/>
    <lineage>
        <taxon>Bacteria</taxon>
        <taxon>Bacillati</taxon>
        <taxon>Bacillota</taxon>
        <taxon>Bacilli</taxon>
        <taxon>Bacillales</taxon>
        <taxon>Staphylococcaceae</taxon>
        <taxon>Staphylococcus</taxon>
    </lineage>
</organism>
<evidence type="ECO:0000256" key="6">
    <source>
        <dbReference type="ARBA" id="ARBA00012180"/>
    </source>
</evidence>
<evidence type="ECO:0000256" key="4">
    <source>
        <dbReference type="ARBA" id="ARBA00004496"/>
    </source>
</evidence>
<evidence type="ECO:0000256" key="2">
    <source>
        <dbReference type="ARBA" id="ARBA00001946"/>
    </source>
</evidence>
<feature type="binding site" evidence="14 15">
    <location>
        <position position="198"/>
    </location>
    <ligand>
        <name>a divalent metal cation</name>
        <dbReference type="ChEBI" id="CHEBI:60240"/>
    </ligand>
</feature>
<dbReference type="RefSeq" id="WP_198617297.1">
    <property type="nucleotide sequence ID" value="NZ_JABANU010000005.1"/>
</dbReference>
<proteinExistence type="inferred from homology"/>
<evidence type="ECO:0000256" key="10">
    <source>
        <dbReference type="ARBA" id="ARBA00022723"/>
    </source>
</evidence>
<accession>A0ABS0T6Z0</accession>
<evidence type="ECO:0000256" key="8">
    <source>
        <dbReference type="ARBA" id="ARBA00022490"/>
    </source>
</evidence>
<dbReference type="EC" id="3.1.26.4" evidence="6 14"/>
<dbReference type="EMBL" id="JABANU010000005">
    <property type="protein sequence ID" value="MBI5974504.1"/>
    <property type="molecule type" value="Genomic_DNA"/>
</dbReference>
<gene>
    <name evidence="14" type="primary">rnhC</name>
    <name evidence="17" type="ORF">HHH54_02690</name>
</gene>
<keyword evidence="8 14" id="KW-0963">Cytoplasm</keyword>
<evidence type="ECO:0000256" key="1">
    <source>
        <dbReference type="ARBA" id="ARBA00000077"/>
    </source>
</evidence>
<evidence type="ECO:0000256" key="11">
    <source>
        <dbReference type="ARBA" id="ARBA00022759"/>
    </source>
</evidence>
<dbReference type="InterPro" id="IPR004641">
    <property type="entry name" value="RNase_HIII"/>
</dbReference>
<dbReference type="InterPro" id="IPR024567">
    <property type="entry name" value="RNase_HII/HIII_dom"/>
</dbReference>
<dbReference type="CDD" id="cd14796">
    <property type="entry name" value="RNAse_HIII_N"/>
    <property type="match status" value="1"/>
</dbReference>
<evidence type="ECO:0000313" key="17">
    <source>
        <dbReference type="EMBL" id="MBI5974504.1"/>
    </source>
</evidence>
<dbReference type="Proteomes" id="UP000751852">
    <property type="component" value="Unassembled WGS sequence"/>
</dbReference>
<evidence type="ECO:0000256" key="12">
    <source>
        <dbReference type="ARBA" id="ARBA00022801"/>
    </source>
</evidence>
<evidence type="ECO:0000256" key="7">
    <source>
        <dbReference type="ARBA" id="ARBA00021407"/>
    </source>
</evidence>
<dbReference type="InterPro" id="IPR036397">
    <property type="entry name" value="RNaseH_sf"/>
</dbReference>
<comment type="similarity">
    <text evidence="5 14">Belongs to the RNase HII family. RnhC subfamily.</text>
</comment>
<dbReference type="PANTHER" id="PTHR10954">
    <property type="entry name" value="RIBONUCLEASE H2 SUBUNIT A"/>
    <property type="match status" value="1"/>
</dbReference>
<protein>
    <recommendedName>
        <fullName evidence="7 14">Ribonuclease HIII</fullName>
        <shortName evidence="14">RNase HIII</shortName>
        <ecNumber evidence="6 14">3.1.26.4</ecNumber>
    </recommendedName>
</protein>
<dbReference type="InterPro" id="IPR024568">
    <property type="entry name" value="RNase_HIII_N"/>
</dbReference>
<feature type="binding site" evidence="14 15">
    <location>
        <position position="93"/>
    </location>
    <ligand>
        <name>a divalent metal cation</name>
        <dbReference type="ChEBI" id="CHEBI:60240"/>
    </ligand>
</feature>
<dbReference type="InterPro" id="IPR012295">
    <property type="entry name" value="TBP_dom_sf"/>
</dbReference>
<sequence>MANIVKKLTLDEIEKLESTLNFEITHLGPGMRGRVKYNGTMITIYHSHKVMFQGQNAESVVAMLLGIEHHTSDTSSSPNQHIPYNQFNCIGSDEAGSGDYFGPLTACACYVSKKHAQVLKELGVDDSKRLTDDKIVELAEQIVSFLPHSLLVLNNPKYNDKQQTGWSQVKMKSVLHNECIKNVLKKIDASELDYIVIDQFAEREVYQHYALDDVPLMQQTQFETKGESKSIAIAAASIISRYAFVKHMDQLSQRYHIDIPKGASKKVDLVAAQIIEKHGLTTLDNITKQHFANRKKARKLVDRKI</sequence>